<evidence type="ECO:0008006" key="3">
    <source>
        <dbReference type="Google" id="ProtNLM"/>
    </source>
</evidence>
<comment type="caution">
    <text evidence="1">The sequence shown here is derived from an EMBL/GenBank/DDBJ whole genome shotgun (WGS) entry which is preliminary data.</text>
</comment>
<dbReference type="OrthoDB" id="2991872at2759"/>
<accession>A0A225B010</accession>
<organism evidence="1 2">
    <name type="scientific">Talaromyces atroroseus</name>
    <dbReference type="NCBI Taxonomy" id="1441469"/>
    <lineage>
        <taxon>Eukaryota</taxon>
        <taxon>Fungi</taxon>
        <taxon>Dikarya</taxon>
        <taxon>Ascomycota</taxon>
        <taxon>Pezizomycotina</taxon>
        <taxon>Eurotiomycetes</taxon>
        <taxon>Eurotiomycetidae</taxon>
        <taxon>Eurotiales</taxon>
        <taxon>Trichocomaceae</taxon>
        <taxon>Talaromyces</taxon>
        <taxon>Talaromyces sect. Trachyspermi</taxon>
    </lineage>
</organism>
<evidence type="ECO:0000313" key="1">
    <source>
        <dbReference type="EMBL" id="OKL61289.1"/>
    </source>
</evidence>
<sequence>MLLFEGFYTSLYNHNQSLASYIGAFTKIIIESNDGSSVRLAVSAVIRGFYSFILRSREMGALAETDFTTAVSLARVALDDPEESKSDVTLLTILLLSMFEAAAVMGADVSILTELLEASLFLPPPSSHYFSSFPITFVVPIAQLRLRVEKTNIYSKFDVSTAEDLLSSATQLDKDLSQWPDKITPSYHPRRSWSLPSDFGIGSSEGYPGWADTYPSLALAQDWNYYRYLRIVLNIFISRCAALLRKYSLAASADQVCEQMVDDTMHLPQ</sequence>
<dbReference type="Proteomes" id="UP000214365">
    <property type="component" value="Unassembled WGS sequence"/>
</dbReference>
<dbReference type="GeneID" id="31003519"/>
<name>A0A225B010_TALAT</name>
<dbReference type="PANTHER" id="PTHR38791">
    <property type="entry name" value="ZN(II)2CYS6 TRANSCRIPTION FACTOR (EUROFUNG)-RELATED-RELATED"/>
    <property type="match status" value="1"/>
</dbReference>
<reference evidence="1 2" key="1">
    <citation type="submission" date="2015-06" db="EMBL/GenBank/DDBJ databases">
        <title>Talaromyces atroroseus IBT 11181 draft genome.</title>
        <authorList>
            <person name="Rasmussen K.B."/>
            <person name="Rasmussen S."/>
            <person name="Petersen B."/>
            <person name="Sicheritz-Ponten T."/>
            <person name="Mortensen U.H."/>
            <person name="Thrane U."/>
        </authorList>
    </citation>
    <scope>NUCLEOTIDE SEQUENCE [LARGE SCALE GENOMIC DNA]</scope>
    <source>
        <strain evidence="1 2">IBT 11181</strain>
    </source>
</reference>
<gene>
    <name evidence="1" type="ORF">UA08_03764</name>
</gene>
<dbReference type="InterPro" id="IPR053175">
    <property type="entry name" value="DHMBA_Reg_Transcription_Factor"/>
</dbReference>
<evidence type="ECO:0000313" key="2">
    <source>
        <dbReference type="Proteomes" id="UP000214365"/>
    </source>
</evidence>
<dbReference type="AlphaFoldDB" id="A0A225B010"/>
<proteinExistence type="predicted"/>
<dbReference type="RefSeq" id="XP_020121410.1">
    <property type="nucleotide sequence ID" value="XM_020266100.1"/>
</dbReference>
<protein>
    <recommendedName>
        <fullName evidence="3">Transcription factor domain-containing protein</fullName>
    </recommendedName>
</protein>
<dbReference type="EMBL" id="LFMY01000004">
    <property type="protein sequence ID" value="OKL61289.1"/>
    <property type="molecule type" value="Genomic_DNA"/>
</dbReference>
<dbReference type="STRING" id="1441469.A0A225B010"/>
<keyword evidence="2" id="KW-1185">Reference proteome</keyword>